<protein>
    <submittedName>
        <fullName evidence="1">Uncharacterized protein</fullName>
    </submittedName>
</protein>
<reference evidence="1 2" key="1">
    <citation type="submission" date="2015-10" db="EMBL/GenBank/DDBJ databases">
        <title>Genome analyses suggest a sexual origin of heterokaryosis in a supposedly ancient asexual fungus.</title>
        <authorList>
            <person name="Ropars J."/>
            <person name="Sedzielewska K."/>
            <person name="Noel J."/>
            <person name="Charron P."/>
            <person name="Farinelli L."/>
            <person name="Marton T."/>
            <person name="Kruger M."/>
            <person name="Pelin A."/>
            <person name="Brachmann A."/>
            <person name="Corradi N."/>
        </authorList>
    </citation>
    <scope>NUCLEOTIDE SEQUENCE [LARGE SCALE GENOMIC DNA]</scope>
    <source>
        <strain evidence="1 2">A4</strain>
    </source>
</reference>
<name>A0A2I1GGW4_9GLOM</name>
<evidence type="ECO:0000313" key="2">
    <source>
        <dbReference type="Proteomes" id="UP000234323"/>
    </source>
</evidence>
<evidence type="ECO:0000313" key="1">
    <source>
        <dbReference type="EMBL" id="PKY45848.1"/>
    </source>
</evidence>
<dbReference type="Proteomes" id="UP000234323">
    <property type="component" value="Unassembled WGS sequence"/>
</dbReference>
<comment type="caution">
    <text evidence="1">The sequence shown here is derived from an EMBL/GenBank/DDBJ whole genome shotgun (WGS) entry which is preliminary data.</text>
</comment>
<sequence>MDIDFNENRQQPTDNSKCILENQITENYKDLIQDDTNRDPINKKRFNTEDRLKVQPSLPTGQEEEIDSKREMLAIQQLCQNKRLNLSGILQTQSINQLPFDQYRNARNETNLQELQVDQLLNILKKNYLFHETNINVLRDHEINKFSKVYGITDAHSILSYDDLEIWLENNNGENLCYVDEYTHKLVPLDVDDREAKE</sequence>
<gene>
    <name evidence="1" type="ORF">RhiirA4_460527</name>
</gene>
<keyword evidence="2" id="KW-1185">Reference proteome</keyword>
<dbReference type="EMBL" id="LLXI01000412">
    <property type="protein sequence ID" value="PKY45848.1"/>
    <property type="molecule type" value="Genomic_DNA"/>
</dbReference>
<organism evidence="1 2">
    <name type="scientific">Rhizophagus irregularis</name>
    <dbReference type="NCBI Taxonomy" id="588596"/>
    <lineage>
        <taxon>Eukaryota</taxon>
        <taxon>Fungi</taxon>
        <taxon>Fungi incertae sedis</taxon>
        <taxon>Mucoromycota</taxon>
        <taxon>Glomeromycotina</taxon>
        <taxon>Glomeromycetes</taxon>
        <taxon>Glomerales</taxon>
        <taxon>Glomeraceae</taxon>
        <taxon>Rhizophagus</taxon>
    </lineage>
</organism>
<dbReference type="VEuPathDB" id="FungiDB:RhiirA1_469714"/>
<dbReference type="AlphaFoldDB" id="A0A2I1GGW4"/>
<dbReference type="VEuPathDB" id="FungiDB:FUN_004627"/>
<accession>A0A2I1GGW4</accession>
<proteinExistence type="predicted"/>
<dbReference type="OrthoDB" id="2447320at2759"/>